<reference evidence="4" key="1">
    <citation type="submission" date="2023-06" db="EMBL/GenBank/DDBJ databases">
        <title>Genome-scale phylogeny and comparative genomics of the fungal order Sordariales.</title>
        <authorList>
            <consortium name="Lawrence Berkeley National Laboratory"/>
            <person name="Hensen N."/>
            <person name="Bonometti L."/>
            <person name="Westerberg I."/>
            <person name="Brannstrom I.O."/>
            <person name="Guillou S."/>
            <person name="Cros-Aarteil S."/>
            <person name="Calhoun S."/>
            <person name="Haridas S."/>
            <person name="Kuo A."/>
            <person name="Mondo S."/>
            <person name="Pangilinan J."/>
            <person name="Riley R."/>
            <person name="Labutti K."/>
            <person name="Andreopoulos B."/>
            <person name="Lipzen A."/>
            <person name="Chen C."/>
            <person name="Yanf M."/>
            <person name="Daum C."/>
            <person name="Ng V."/>
            <person name="Clum A."/>
            <person name="Steindorff A."/>
            <person name="Ohm R."/>
            <person name="Martin F."/>
            <person name="Silar P."/>
            <person name="Natvig D."/>
            <person name="Lalanne C."/>
            <person name="Gautier V."/>
            <person name="Ament-Velasquez S.L."/>
            <person name="Kruys A."/>
            <person name="Hutchinson M.I."/>
            <person name="Powell A.J."/>
            <person name="Barry K."/>
            <person name="Miller A.N."/>
            <person name="Grigoriev I.V."/>
            <person name="Debuchy R."/>
            <person name="Gladieux P."/>
            <person name="Thoren M.H."/>
            <person name="Johannesson H."/>
        </authorList>
    </citation>
    <scope>NUCLEOTIDE SEQUENCE</scope>
    <source>
        <strain evidence="4">SMH4607-1</strain>
    </source>
</reference>
<keyword evidence="1" id="KW-0548">Nucleotidyltransferase</keyword>
<feature type="region of interest" description="Disordered" evidence="2">
    <location>
        <begin position="1"/>
        <end position="62"/>
    </location>
</feature>
<feature type="region of interest" description="Disordered" evidence="2">
    <location>
        <begin position="1283"/>
        <end position="1317"/>
    </location>
</feature>
<evidence type="ECO:0000256" key="2">
    <source>
        <dbReference type="SAM" id="MobiDB-lite"/>
    </source>
</evidence>
<dbReference type="EMBL" id="JAUKUA010000001">
    <property type="protein sequence ID" value="KAK0729750.1"/>
    <property type="molecule type" value="Genomic_DNA"/>
</dbReference>
<feature type="compositionally biased region" description="Low complexity" evidence="2">
    <location>
        <begin position="1305"/>
        <end position="1316"/>
    </location>
</feature>
<dbReference type="Pfam" id="PF05183">
    <property type="entry name" value="RdRP"/>
    <property type="match status" value="1"/>
</dbReference>
<evidence type="ECO:0000256" key="1">
    <source>
        <dbReference type="RuleBase" id="RU363098"/>
    </source>
</evidence>
<keyword evidence="1" id="KW-0694">RNA-binding</keyword>
<feature type="compositionally biased region" description="Polar residues" evidence="2">
    <location>
        <begin position="20"/>
        <end position="40"/>
    </location>
</feature>
<evidence type="ECO:0000313" key="5">
    <source>
        <dbReference type="Proteomes" id="UP001172102"/>
    </source>
</evidence>
<name>A0AA40B8R7_9PEZI</name>
<proteinExistence type="inferred from homology"/>
<protein>
    <recommendedName>
        <fullName evidence="1">RNA-dependent RNA polymerase</fullName>
        <ecNumber evidence="1">2.7.7.48</ecNumber>
    </recommendedName>
</protein>
<accession>A0AA40B8R7</accession>
<evidence type="ECO:0000313" key="4">
    <source>
        <dbReference type="EMBL" id="KAK0729750.1"/>
    </source>
</evidence>
<comment type="caution">
    <text evidence="4">The sequence shown here is derived from an EMBL/GenBank/DDBJ whole genome shotgun (WGS) entry which is preliminary data.</text>
</comment>
<dbReference type="InterPro" id="IPR007855">
    <property type="entry name" value="RDRP"/>
</dbReference>
<dbReference type="PANTHER" id="PTHR23079:SF55">
    <property type="entry name" value="RNA-DIRECTED RNA POLYMERASE"/>
    <property type="match status" value="1"/>
</dbReference>
<feature type="compositionally biased region" description="Acidic residues" evidence="2">
    <location>
        <begin position="1283"/>
        <end position="1304"/>
    </location>
</feature>
<keyword evidence="5" id="KW-1185">Reference proteome</keyword>
<dbReference type="EC" id="2.7.7.48" evidence="1"/>
<gene>
    <name evidence="4" type="ORF">B0H67DRAFT_604921</name>
</gene>
<comment type="similarity">
    <text evidence="1">Belongs to the RdRP family.</text>
</comment>
<comment type="catalytic activity">
    <reaction evidence="1">
        <text>RNA(n) + a ribonucleoside 5'-triphosphate = RNA(n+1) + diphosphate</text>
        <dbReference type="Rhea" id="RHEA:21248"/>
        <dbReference type="Rhea" id="RHEA-COMP:14527"/>
        <dbReference type="Rhea" id="RHEA-COMP:17342"/>
        <dbReference type="ChEBI" id="CHEBI:33019"/>
        <dbReference type="ChEBI" id="CHEBI:61557"/>
        <dbReference type="ChEBI" id="CHEBI:140395"/>
        <dbReference type="EC" id="2.7.7.48"/>
    </reaction>
</comment>
<dbReference type="PANTHER" id="PTHR23079">
    <property type="entry name" value="RNA-DEPENDENT RNA POLYMERASE"/>
    <property type="match status" value="1"/>
</dbReference>
<dbReference type="GO" id="GO:0003968">
    <property type="term" value="F:RNA-directed RNA polymerase activity"/>
    <property type="evidence" value="ECO:0007669"/>
    <property type="project" value="UniProtKB-KW"/>
</dbReference>
<dbReference type="GO" id="GO:0030422">
    <property type="term" value="P:siRNA processing"/>
    <property type="evidence" value="ECO:0007669"/>
    <property type="project" value="TreeGrafter"/>
</dbReference>
<dbReference type="InterPro" id="IPR057596">
    <property type="entry name" value="RDRP_core"/>
</dbReference>
<sequence>MIPRWASQLAPTIEPRPAVNNRSPHPRNTSNDSARRQQAGSRHANHVQRENNGPGRYSTVTIPPNWQQRRSALIHLTDIPNAVTSWDIVSSLKDYGSIVYVELDDDSRAPRKARVRFEPPPHNTSFFSVGRCKITYGEENYLRLAWPVVGFPGHGDEEATIRTPTGNSCPEFTTLDPFSLTFGVLTEPGAVMAKRELCATGHEHPVKLIIDFKRKKAIFYFTVLFCQINQYFRADIKFGNINTIRRVGLSGDRSAVVISTNGPPLFWRKRAEKLKELSAQLILGDHLGRWTTLWVSLDKLPTEQWLGVEKRLKDWNIKTKADVALKLIPDEKPQLWEILDHQTSMPISVSQSRFSSDLALLGSPTPESLPFDVRYQLEVCISNGVLSEYNLNRDFIEKLLEFSKLKTLNVNRARLILEYAADEGKRIFEPMELFDNASALDYLPATANLPNHCALIRKAIITPTKIYFKTPTVEVTNRVIRHYNRLQDNFLRIQFTDELAEGRITGCEGYQDDLIYTRAYRVLDKGIRMGNVHWEFLAFGNSQVRENGAFFFCKPEGNPEDVITCDKIRQWMGQFNHITIVAKYAARIGQCFSTTRPVRALIAPRIVKIPDVERGDCCFTDGVGKISPILTKIVADDWKIWPSPSAVQFRMGGCKGVLVSWPEVKGTEVHIRKSQQKFLAEYNGLEVIRCSQFACATLNRQTISILSCLGVPDQVFVDMMSEQVANYDAAMTDSSKAAGLLSRYVDENQMTKTIAGMVTSGFMKTREPFVDTLLQLWRSWSIKGLKEKARLVVDKGAFVLGCVDETGSLRGHSKTIEGKRNLLKGKLPQIFLQVSNPDNEGHFKIITGLCAVGRNPSLHPGDIRMVEAVDIPILRHIKNVVVFPLKGDRDLPSMCSGGDLDGDDFFVLWDQRLLPPQDKRGYPPMDYTPEPPVRERNAVKADNLKEFFVIYMKRNTLPLIAHAHLAMADTYGADHVKCLELANLHSKAVDYVKTGVAADWNKSMEPRKWPHFMDKNPKASYHSTTALGQLYDMVKKEVFDVNEGYKLPFDSRILKRYRLDNDLLKKVRRIKSRYDIAMRRAMGQLEIGTEFEVWTTFVLSKPQTGSSYKLQEKVGQESYALKKQFRDLCIQEAGGSREIETFRPFVAAMYQVTWEEVQIALHESRQPHVYPNGKVGLRNISARSMPLISFPWLFDSVLGEIAGDAAVQAGMGSIGATAVPAAQKMPPTEVARLSGHEEPSEGREREISGADMLNMDYTHTSDGLLVHRGEILRLFCHISDGPEVEEPAEEPAEAPTEEPVEVESAEVGSAEVASVEVKPDEAELAPTEISRVEPDGVDLIDLEPLYANDNSAQTTLVESGASSVTGVTLTASTSSESDLLGSGSDAKEFTEGAWSGHMVEDHKHMLVSSGGAGGLLGMHSEGEEELEFEEEVVVMEAESTMERLIKRFG</sequence>
<dbReference type="GO" id="GO:0031380">
    <property type="term" value="C:nuclear RNA-directed RNA polymerase complex"/>
    <property type="evidence" value="ECO:0007669"/>
    <property type="project" value="TreeGrafter"/>
</dbReference>
<dbReference type="GO" id="GO:0003723">
    <property type="term" value="F:RNA binding"/>
    <property type="evidence" value="ECO:0007669"/>
    <property type="project" value="UniProtKB-KW"/>
</dbReference>
<organism evidence="4 5">
    <name type="scientific">Lasiosphaeris hirsuta</name>
    <dbReference type="NCBI Taxonomy" id="260670"/>
    <lineage>
        <taxon>Eukaryota</taxon>
        <taxon>Fungi</taxon>
        <taxon>Dikarya</taxon>
        <taxon>Ascomycota</taxon>
        <taxon>Pezizomycotina</taxon>
        <taxon>Sordariomycetes</taxon>
        <taxon>Sordariomycetidae</taxon>
        <taxon>Sordariales</taxon>
        <taxon>Lasiosphaeriaceae</taxon>
        <taxon>Lasiosphaeris</taxon>
    </lineage>
</organism>
<keyword evidence="1" id="KW-0808">Transferase</keyword>
<evidence type="ECO:0000259" key="3">
    <source>
        <dbReference type="Pfam" id="PF05183"/>
    </source>
</evidence>
<dbReference type="Proteomes" id="UP001172102">
    <property type="component" value="Unassembled WGS sequence"/>
</dbReference>
<keyword evidence="1" id="KW-0696">RNA-directed RNA polymerase</keyword>
<feature type="domain" description="RDRP core" evidence="3">
    <location>
        <begin position="461"/>
        <end position="1034"/>
    </location>
</feature>